<name>A0A318YN32_ASPNB</name>
<protein>
    <submittedName>
        <fullName evidence="1">Uncharacterized protein</fullName>
    </submittedName>
</protein>
<organism evidence="1 2">
    <name type="scientific">Aspergillus neoniger (strain CBS 115656)</name>
    <dbReference type="NCBI Taxonomy" id="1448310"/>
    <lineage>
        <taxon>Eukaryota</taxon>
        <taxon>Fungi</taxon>
        <taxon>Dikarya</taxon>
        <taxon>Ascomycota</taxon>
        <taxon>Pezizomycotina</taxon>
        <taxon>Eurotiomycetes</taxon>
        <taxon>Eurotiomycetidae</taxon>
        <taxon>Eurotiales</taxon>
        <taxon>Aspergillaceae</taxon>
        <taxon>Aspergillus</taxon>
        <taxon>Aspergillus subgen. Circumdati</taxon>
    </lineage>
</organism>
<dbReference type="Proteomes" id="UP000247647">
    <property type="component" value="Unassembled WGS sequence"/>
</dbReference>
<dbReference type="RefSeq" id="XP_025480725.1">
    <property type="nucleotide sequence ID" value="XM_025628880.1"/>
</dbReference>
<reference evidence="1" key="1">
    <citation type="submission" date="2016-12" db="EMBL/GenBank/DDBJ databases">
        <title>The genomes of Aspergillus section Nigri reveals drivers in fungal speciation.</title>
        <authorList>
            <consortium name="DOE Joint Genome Institute"/>
            <person name="Vesth T.C."/>
            <person name="Nybo J."/>
            <person name="Theobald S."/>
            <person name="Brandl J."/>
            <person name="Frisvad J.C."/>
            <person name="Nielsen K.F."/>
            <person name="Lyhne E.K."/>
            <person name="Kogle M.E."/>
            <person name="Kuo A."/>
            <person name="Riley R."/>
            <person name="Clum A."/>
            <person name="Nolan M."/>
            <person name="Lipzen A."/>
            <person name="Salamov A."/>
            <person name="Henrissat B."/>
            <person name="Wiebenga A."/>
            <person name="De Vries R.P."/>
            <person name="Grigoriev I.V."/>
            <person name="Mortensen U.H."/>
            <person name="Andersen M.R."/>
            <person name="Baker S.E."/>
        </authorList>
    </citation>
    <scope>NUCLEOTIDE SEQUENCE [LARGE SCALE GENOMIC DNA]</scope>
    <source>
        <strain evidence="1">CBS 115656</strain>
    </source>
</reference>
<sequence length="73" mass="8147">LFTLSLKPVSLTINVASAQSHTLPSSHQQHSLTHSPFLSLFTTQQRKTNKTTLLRPITYLSVTINQSNSSLKR</sequence>
<gene>
    <name evidence="1" type="ORF">BO87DRAFT_458505</name>
</gene>
<dbReference type="EMBL" id="KZ821457">
    <property type="protein sequence ID" value="PYH35247.1"/>
    <property type="molecule type" value="Genomic_DNA"/>
</dbReference>
<accession>A0A318YN32</accession>
<proteinExistence type="predicted"/>
<evidence type="ECO:0000313" key="2">
    <source>
        <dbReference type="Proteomes" id="UP000247647"/>
    </source>
</evidence>
<dbReference type="GeneID" id="37131336"/>
<keyword evidence="2" id="KW-1185">Reference proteome</keyword>
<feature type="non-terminal residue" evidence="1">
    <location>
        <position position="1"/>
    </location>
</feature>
<evidence type="ECO:0000313" key="1">
    <source>
        <dbReference type="EMBL" id="PYH35247.1"/>
    </source>
</evidence>
<dbReference type="AlphaFoldDB" id="A0A318YN32"/>